<gene>
    <name evidence="1" type="ORF">F4694_004396</name>
</gene>
<accession>A0A852THH6</accession>
<comment type="caution">
    <text evidence="1">The sequence shown here is derived from an EMBL/GenBank/DDBJ whole genome shotgun (WGS) entry which is preliminary data.</text>
</comment>
<reference evidence="2" key="2">
    <citation type="submission" date="2020-08" db="EMBL/GenBank/DDBJ databases">
        <title>The Agave Microbiome: Exploring the role of microbial communities in plant adaptations to desert environments.</title>
        <authorList>
            <person name="Partida-Martinez L.P."/>
        </authorList>
    </citation>
    <scope>NUCLEOTIDE SEQUENCE [LARGE SCALE GENOMIC DNA]</scope>
    <source>
        <strain evidence="2">AT2.8</strain>
    </source>
</reference>
<organism evidence="1 2">
    <name type="scientific">Neobacillus niacini</name>
    <dbReference type="NCBI Taxonomy" id="86668"/>
    <lineage>
        <taxon>Bacteria</taxon>
        <taxon>Bacillati</taxon>
        <taxon>Bacillota</taxon>
        <taxon>Bacilli</taxon>
        <taxon>Bacillales</taxon>
        <taxon>Bacillaceae</taxon>
        <taxon>Neobacillus</taxon>
    </lineage>
</organism>
<sequence length="33" mass="3971">MKICKDCNQERSEYLFTNDVDICDYCWAMRGGY</sequence>
<proteinExistence type="predicted"/>
<evidence type="ECO:0000313" key="1">
    <source>
        <dbReference type="EMBL" id="NYE07585.1"/>
    </source>
</evidence>
<protein>
    <submittedName>
        <fullName evidence="1">Uncharacterized protein</fullName>
    </submittedName>
</protein>
<name>A0A852THH6_9BACI</name>
<dbReference type="EMBL" id="JACCBX010000009">
    <property type="protein sequence ID" value="NYE07585.1"/>
    <property type="molecule type" value="Genomic_DNA"/>
</dbReference>
<dbReference type="AlphaFoldDB" id="A0A852THH6"/>
<dbReference type="Proteomes" id="UP000548423">
    <property type="component" value="Unassembled WGS sequence"/>
</dbReference>
<reference evidence="2" key="1">
    <citation type="submission" date="2020-07" db="EMBL/GenBank/DDBJ databases">
        <authorList>
            <person name="Partida-Martinez L."/>
            <person name="Huntemann M."/>
            <person name="Clum A."/>
            <person name="Wang J."/>
            <person name="Palaniappan K."/>
            <person name="Ritter S."/>
            <person name="Chen I.-M."/>
            <person name="Stamatis D."/>
            <person name="Reddy T."/>
            <person name="O'Malley R."/>
            <person name="Daum C."/>
            <person name="Shapiro N."/>
            <person name="Ivanova N."/>
            <person name="Kyrpides N."/>
            <person name="Woyke T."/>
        </authorList>
    </citation>
    <scope>NUCLEOTIDE SEQUENCE [LARGE SCALE GENOMIC DNA]</scope>
    <source>
        <strain evidence="2">AT2.8</strain>
    </source>
</reference>
<evidence type="ECO:0000313" key="2">
    <source>
        <dbReference type="Proteomes" id="UP000548423"/>
    </source>
</evidence>